<evidence type="ECO:0000313" key="1">
    <source>
        <dbReference type="EMBL" id="GAF77375.1"/>
    </source>
</evidence>
<feature type="non-terminal residue" evidence="1">
    <location>
        <position position="45"/>
    </location>
</feature>
<gene>
    <name evidence="1" type="ORF">S01H1_13627</name>
</gene>
<comment type="caution">
    <text evidence="1">The sequence shown here is derived from an EMBL/GenBank/DDBJ whole genome shotgun (WGS) entry which is preliminary data.</text>
</comment>
<sequence>MKVQTMRWKSRVGVWVVAWLSLAIFLLAPVKAAPEDAFRSPGNTT</sequence>
<name>X0TMP5_9ZZZZ</name>
<proteinExistence type="predicted"/>
<protein>
    <submittedName>
        <fullName evidence="1">Uncharacterized protein</fullName>
    </submittedName>
</protein>
<dbReference type="AlphaFoldDB" id="X0TMP5"/>
<dbReference type="EMBL" id="BARS01007037">
    <property type="protein sequence ID" value="GAF77375.1"/>
    <property type="molecule type" value="Genomic_DNA"/>
</dbReference>
<reference evidence="1" key="1">
    <citation type="journal article" date="2014" name="Front. Microbiol.">
        <title>High frequency of phylogenetically diverse reductive dehalogenase-homologous genes in deep subseafloor sedimentary metagenomes.</title>
        <authorList>
            <person name="Kawai M."/>
            <person name="Futagami T."/>
            <person name="Toyoda A."/>
            <person name="Takaki Y."/>
            <person name="Nishi S."/>
            <person name="Hori S."/>
            <person name="Arai W."/>
            <person name="Tsubouchi T."/>
            <person name="Morono Y."/>
            <person name="Uchiyama I."/>
            <person name="Ito T."/>
            <person name="Fujiyama A."/>
            <person name="Inagaki F."/>
            <person name="Takami H."/>
        </authorList>
    </citation>
    <scope>NUCLEOTIDE SEQUENCE</scope>
    <source>
        <strain evidence="1">Expedition CK06-06</strain>
    </source>
</reference>
<organism evidence="1">
    <name type="scientific">marine sediment metagenome</name>
    <dbReference type="NCBI Taxonomy" id="412755"/>
    <lineage>
        <taxon>unclassified sequences</taxon>
        <taxon>metagenomes</taxon>
        <taxon>ecological metagenomes</taxon>
    </lineage>
</organism>
<accession>X0TMP5</accession>